<keyword evidence="3" id="KW-1185">Reference proteome</keyword>
<dbReference type="Proteomes" id="UP000204624">
    <property type="component" value="Segment"/>
</dbReference>
<dbReference type="Pfam" id="PF05518">
    <property type="entry name" value="Totivirus_coat"/>
    <property type="match status" value="1"/>
</dbReference>
<accession>A0A089H6F5</accession>
<dbReference type="KEGG" id="vg:20522691"/>
<evidence type="ECO:0000313" key="2">
    <source>
        <dbReference type="EMBL" id="AIP92360.1"/>
    </source>
</evidence>
<keyword evidence="2" id="KW-0167">Capsid protein</keyword>
<dbReference type="GeneID" id="20522691"/>
<keyword evidence="2" id="KW-0946">Virion</keyword>
<dbReference type="OrthoDB" id="2774at10239"/>
<gene>
    <name evidence="2" type="primary">CP</name>
</gene>
<dbReference type="EMBL" id="KM051424">
    <property type="protein sequence ID" value="AIP92360.1"/>
    <property type="molecule type" value="Genomic_RNA"/>
</dbReference>
<proteinExistence type="predicted"/>
<dbReference type="GO" id="GO:0019028">
    <property type="term" value="C:viral capsid"/>
    <property type="evidence" value="ECO:0007669"/>
    <property type="project" value="UniProtKB-KW"/>
</dbReference>
<reference evidence="2 3" key="1">
    <citation type="submission" date="2014-06" db="EMBL/GenBank/DDBJ databases">
        <title>Complete nucleotide sequence of a novel Victorivirus infecting the pear stem wart fungus Botryosphaeria dothide.</title>
        <authorList>
            <person name="Zhai L."/>
            <person name="Hong N."/>
            <person name="Zhang M."/>
            <person name="Wang G."/>
        </authorList>
    </citation>
    <scope>NUCLEOTIDE SEQUENCE [LARGE SCALE GENOMIC DNA]</scope>
    <source>
        <strain evidence="2">GY25</strain>
    </source>
</reference>
<sequence length="743" mass="78063">MEVETQFRPSFLAGILLRPTGGRLAAEAGGREYASALNSTMTVRGITTTRSSVVRYHTSPTQGELRDKLDLAPEGARRLVAEYQTSGEMVAHFSNLARKYVNFSANFEASNLAGLVERISLGLSLAAWHDNVTAFSLRGGREPDIAALGATTTPVNSVADCVFIPRVVNTVITGDIFSVLVAAATGCGAAVATDMLGVNDNGVALLNDVDARRFPPAAVEALRLLGANMNDAGQGALFALALTRGLHKGTVVQSTTRGGALTRAFLIAGTFSVPFGGINPTPEPYAALPALNSSDGVAVGGYVDGLCLATAAAVAHCDPGTTIEGLWYPTTYVTPRHDAFGVAGSVPTADPLNGASLWPQIISESGRFLGEYVSALGRLFSAEDGLGLANRAACTMAHLALVDDWGCDDATVAPYFWIEPTSILPQNWLGSAAERSMSGALVTPGGEVTLPAVEGVQPVGDSTGPWAGYVLELSSARRNPLFIHFGGQMSEHLGTIVPRQLDVETVVHPKLRAEQAALRDRLQASLGLDQYVHLPERMPIPSPDNFMHVGCRMGVEVVHEQFVNYRMYPSMLPAAHEFAHSTVTLSVTKPFGVPAGAAPEIECGFSHEPTRTALMLSQTSHNLRGPSSVAFTGMLISTSAPAAPRYTSGQGRSRRVALGDERHEVGSAGVDHNPSPPVPVGNRLGVTTHHDAGRGPAPIRRADQVRGGGGGAPQRRRDDGQAQDPVAPPPAHGEPAPPEVDEP</sequence>
<evidence type="ECO:0000256" key="1">
    <source>
        <dbReference type="SAM" id="MobiDB-lite"/>
    </source>
</evidence>
<organism evidence="2 3">
    <name type="scientific">Botryosphaeria dothidea victorivirus 1</name>
    <dbReference type="NCBI Taxonomy" id="1547580"/>
    <lineage>
        <taxon>Viruses</taxon>
        <taxon>Riboviria</taxon>
        <taxon>Orthornavirae</taxon>
        <taxon>Duplornaviricota</taxon>
        <taxon>Chrymotiviricetes</taxon>
        <taxon>Ghabrivirales</taxon>
        <taxon>Alphatotivirineae</taxon>
        <taxon>Pseudototiviridae</taxon>
        <taxon>Victorivirus</taxon>
        <taxon>Victorivirus jyuhachi</taxon>
    </lineage>
</organism>
<protein>
    <submittedName>
        <fullName evidence="2">Coat protein</fullName>
    </submittedName>
</protein>
<evidence type="ECO:0000313" key="3">
    <source>
        <dbReference type="Proteomes" id="UP000204624"/>
    </source>
</evidence>
<dbReference type="InterPro" id="IPR008871">
    <property type="entry name" value="Totivirus_coat"/>
</dbReference>
<feature type="region of interest" description="Disordered" evidence="1">
    <location>
        <begin position="665"/>
        <end position="743"/>
    </location>
</feature>
<dbReference type="RefSeq" id="YP_009072432.1">
    <property type="nucleotide sequence ID" value="NC_025214.1"/>
</dbReference>
<feature type="compositionally biased region" description="Pro residues" evidence="1">
    <location>
        <begin position="726"/>
        <end position="743"/>
    </location>
</feature>
<name>A0A089H6F5_9VIRU</name>